<reference evidence="3" key="1">
    <citation type="submission" date="2018-05" db="EMBL/GenBank/DDBJ databases">
        <authorList>
            <person name="Lanie J.A."/>
            <person name="Ng W.-L."/>
            <person name="Kazmierczak K.M."/>
            <person name="Andrzejewski T.M."/>
            <person name="Davidsen T.M."/>
            <person name="Wayne K.J."/>
            <person name="Tettelin H."/>
            <person name="Glass J.I."/>
            <person name="Rusch D."/>
            <person name="Podicherti R."/>
            <person name="Tsui H.-C.T."/>
            <person name="Winkler M.E."/>
        </authorList>
    </citation>
    <scope>NUCLEOTIDE SEQUENCE</scope>
</reference>
<feature type="compositionally biased region" description="Polar residues" evidence="1">
    <location>
        <begin position="132"/>
        <end position="156"/>
    </location>
</feature>
<protein>
    <recommendedName>
        <fullName evidence="2">Amidohydrolase-related domain-containing protein</fullName>
    </recommendedName>
</protein>
<dbReference type="InterPro" id="IPR057744">
    <property type="entry name" value="OTAase-like"/>
</dbReference>
<dbReference type="InterPro" id="IPR051781">
    <property type="entry name" value="Metallo-dep_Hydrolase"/>
</dbReference>
<dbReference type="EMBL" id="UINC01000474">
    <property type="protein sequence ID" value="SUZ55989.1"/>
    <property type="molecule type" value="Genomic_DNA"/>
</dbReference>
<sequence>MLAFIGGNLIDGAGGTPLADAAVLVNGRGRIEAVGPRGAVDLPPDCPVVNVTGLTLLPGLIDCHDHLTSFGYEFMGRWGLAEPRSARVLRVAKVMEETLLSGYTAIRDCGWLDVGYKQAMEQGLITGPRLQLATSPLSPTQGTQDRSSPSGHHQPTSPDPNLPKGIADGPDAVRAMVREVVRAGADVIKFFNTGFGRATQSGSTRSYDPDEVRALVDEAHIHGKTVACHAIGGPGLRTAIEAGVDSIEHGCLLGQEPDLLKMMADQGSYLVPTFTVFTFHATQGNPYAQAEAQEFRQQHIDTVQQAMLAGVKVVAGTDAGGWEHGNNAKELELMVAAGMTSMQALVAATGWAAGCLGLDDSIGTIETGKSADLIVVDGDPLADISVLQDKKRIRLVMKDGQVYLDRLSGD</sequence>
<feature type="region of interest" description="Disordered" evidence="1">
    <location>
        <begin position="132"/>
        <end position="169"/>
    </location>
</feature>
<feature type="domain" description="Amidohydrolase-related" evidence="2">
    <location>
        <begin position="55"/>
        <end position="402"/>
    </location>
</feature>
<dbReference type="Pfam" id="PF01979">
    <property type="entry name" value="Amidohydro_1"/>
    <property type="match status" value="1"/>
</dbReference>
<dbReference type="SUPFAM" id="SSF51556">
    <property type="entry name" value="Metallo-dependent hydrolases"/>
    <property type="match status" value="1"/>
</dbReference>
<dbReference type="InterPro" id="IPR011059">
    <property type="entry name" value="Metal-dep_hydrolase_composite"/>
</dbReference>
<organism evidence="3">
    <name type="scientific">marine metagenome</name>
    <dbReference type="NCBI Taxonomy" id="408172"/>
    <lineage>
        <taxon>unclassified sequences</taxon>
        <taxon>metagenomes</taxon>
        <taxon>ecological metagenomes</taxon>
    </lineage>
</organism>
<evidence type="ECO:0000259" key="2">
    <source>
        <dbReference type="Pfam" id="PF01979"/>
    </source>
</evidence>
<dbReference type="PANTHER" id="PTHR43135:SF3">
    <property type="entry name" value="ALPHA-D-RIBOSE 1-METHYLPHOSPHONATE 5-TRIPHOSPHATE DIPHOSPHATASE"/>
    <property type="match status" value="1"/>
</dbReference>
<dbReference type="InterPro" id="IPR006680">
    <property type="entry name" value="Amidohydro-rel"/>
</dbReference>
<accession>A0A381NNR2</accession>
<dbReference type="SUPFAM" id="SSF51338">
    <property type="entry name" value="Composite domain of metallo-dependent hydrolases"/>
    <property type="match status" value="1"/>
</dbReference>
<name>A0A381NNR2_9ZZZZ</name>
<dbReference type="GO" id="GO:0016810">
    <property type="term" value="F:hydrolase activity, acting on carbon-nitrogen (but not peptide) bonds"/>
    <property type="evidence" value="ECO:0007669"/>
    <property type="project" value="InterPro"/>
</dbReference>
<dbReference type="Gene3D" id="2.30.40.10">
    <property type="entry name" value="Urease, subunit C, domain 1"/>
    <property type="match status" value="1"/>
</dbReference>
<dbReference type="CDD" id="cd01299">
    <property type="entry name" value="Met_dep_hydrolase_A"/>
    <property type="match status" value="1"/>
</dbReference>
<evidence type="ECO:0000313" key="3">
    <source>
        <dbReference type="EMBL" id="SUZ55989.1"/>
    </source>
</evidence>
<evidence type="ECO:0000256" key="1">
    <source>
        <dbReference type="SAM" id="MobiDB-lite"/>
    </source>
</evidence>
<proteinExistence type="predicted"/>
<dbReference type="InterPro" id="IPR032466">
    <property type="entry name" value="Metal_Hydrolase"/>
</dbReference>
<dbReference type="Gene3D" id="3.20.20.140">
    <property type="entry name" value="Metal-dependent hydrolases"/>
    <property type="match status" value="1"/>
</dbReference>
<dbReference type="AlphaFoldDB" id="A0A381NNR2"/>
<dbReference type="PANTHER" id="PTHR43135">
    <property type="entry name" value="ALPHA-D-RIBOSE 1-METHYLPHOSPHONATE 5-TRIPHOSPHATE DIPHOSPHATASE"/>
    <property type="match status" value="1"/>
</dbReference>
<gene>
    <name evidence="3" type="ORF">METZ01_LOCUS8843</name>
</gene>